<sequence length="204" mass="24519">MNYLHIIPGDIYTQIYKYIYDDCMKDIVRSYTDKRNTKYKNKLIRKIMNDDMWVHYTSLDLFNHISLGIIGDAGAVYGNANDVDTDLLDEEMYYLTKITKYNFRKYHYNILIAELPVEFKDATCIRMTLLNDADIVDIVPLYYLFKDFITTWIELIYYTNKLLKEFLILNNLQMELFPLYRFDTVIENGYVIIVPYFEEQLIFI</sequence>
<dbReference type="AlphaFoldDB" id="A0A6C0LI34"/>
<proteinExistence type="predicted"/>
<name>A0A6C0LI34_9ZZZZ</name>
<evidence type="ECO:0000313" key="1">
    <source>
        <dbReference type="EMBL" id="QHU29331.1"/>
    </source>
</evidence>
<dbReference type="EMBL" id="MN740485">
    <property type="protein sequence ID" value="QHU29331.1"/>
    <property type="molecule type" value="Genomic_DNA"/>
</dbReference>
<protein>
    <submittedName>
        <fullName evidence="1">Uncharacterized protein</fullName>
    </submittedName>
</protein>
<reference evidence="1" key="1">
    <citation type="journal article" date="2020" name="Nature">
        <title>Giant virus diversity and host interactions through global metagenomics.</title>
        <authorList>
            <person name="Schulz F."/>
            <person name="Roux S."/>
            <person name="Paez-Espino D."/>
            <person name="Jungbluth S."/>
            <person name="Walsh D.A."/>
            <person name="Denef V.J."/>
            <person name="McMahon K.D."/>
            <person name="Konstantinidis K.T."/>
            <person name="Eloe-Fadrosh E.A."/>
            <person name="Kyrpides N.C."/>
            <person name="Woyke T."/>
        </authorList>
    </citation>
    <scope>NUCLEOTIDE SEQUENCE</scope>
    <source>
        <strain evidence="1">GVMAG-M-3300027804-47</strain>
    </source>
</reference>
<accession>A0A6C0LI34</accession>
<organism evidence="1">
    <name type="scientific">viral metagenome</name>
    <dbReference type="NCBI Taxonomy" id="1070528"/>
    <lineage>
        <taxon>unclassified sequences</taxon>
        <taxon>metagenomes</taxon>
        <taxon>organismal metagenomes</taxon>
    </lineage>
</organism>